<comment type="similarity">
    <text evidence="1 2">Belongs to the TIFY/JAZ family.</text>
</comment>
<feature type="compositionally biased region" description="Basic and acidic residues" evidence="3">
    <location>
        <begin position="105"/>
        <end position="117"/>
    </location>
</feature>
<feature type="region of interest" description="Disordered" evidence="3">
    <location>
        <begin position="81"/>
        <end position="125"/>
    </location>
</feature>
<keyword evidence="4" id="KW-0472">Membrane</keyword>
<gene>
    <name evidence="6" type="ORF">E3N88_33788</name>
</gene>
<evidence type="ECO:0000313" key="7">
    <source>
        <dbReference type="Proteomes" id="UP000326396"/>
    </source>
</evidence>
<keyword evidence="2" id="KW-0539">Nucleus</keyword>
<dbReference type="InterPro" id="IPR010399">
    <property type="entry name" value="Tify_dom"/>
</dbReference>
<organism evidence="6 7">
    <name type="scientific">Mikania micrantha</name>
    <name type="common">bitter vine</name>
    <dbReference type="NCBI Taxonomy" id="192012"/>
    <lineage>
        <taxon>Eukaryota</taxon>
        <taxon>Viridiplantae</taxon>
        <taxon>Streptophyta</taxon>
        <taxon>Embryophyta</taxon>
        <taxon>Tracheophyta</taxon>
        <taxon>Spermatophyta</taxon>
        <taxon>Magnoliopsida</taxon>
        <taxon>eudicotyledons</taxon>
        <taxon>Gunneridae</taxon>
        <taxon>Pentapetalae</taxon>
        <taxon>asterids</taxon>
        <taxon>campanulids</taxon>
        <taxon>Asterales</taxon>
        <taxon>Asteraceae</taxon>
        <taxon>Asteroideae</taxon>
        <taxon>Heliantheae alliance</taxon>
        <taxon>Eupatorieae</taxon>
        <taxon>Mikania</taxon>
    </lineage>
</organism>
<evidence type="ECO:0000256" key="2">
    <source>
        <dbReference type="RuleBase" id="RU369065"/>
    </source>
</evidence>
<dbReference type="PROSITE" id="PS51320">
    <property type="entry name" value="TIFY"/>
    <property type="match status" value="1"/>
</dbReference>
<feature type="transmembrane region" description="Helical" evidence="4">
    <location>
        <begin position="352"/>
        <end position="380"/>
    </location>
</feature>
<dbReference type="Pfam" id="PF09425">
    <property type="entry name" value="Jas_motif"/>
    <property type="match status" value="1"/>
</dbReference>
<keyword evidence="7" id="KW-1185">Reference proteome</keyword>
<evidence type="ECO:0000256" key="4">
    <source>
        <dbReference type="SAM" id="Phobius"/>
    </source>
</evidence>
<dbReference type="InterPro" id="IPR018467">
    <property type="entry name" value="CCT_CS"/>
</dbReference>
<dbReference type="GO" id="GO:2000022">
    <property type="term" value="P:regulation of jasmonic acid mediated signaling pathway"/>
    <property type="evidence" value="ECO:0007669"/>
    <property type="project" value="UniProtKB-UniRule"/>
</dbReference>
<dbReference type="Pfam" id="PF00223">
    <property type="entry name" value="PsaA_PsaB"/>
    <property type="match status" value="1"/>
</dbReference>
<sequence>MSPEEPVSALDKPLHQLTEDDISQLTREDCRRYLKKKGMRRPSWNKSQAIQQVIMLKALLEPSVDSDDGCRKRCISSRLQQTPSTRVQKGTSADTEISLSGEESVPGHRNDTEKDVLGDNDSAPPGIVGEVEETKGQMTIFYSGKVNVYDDVPSDKAQALFQLAANPLHLSQEDLFDRNMLQPPSINVGRDFPPVLSSVLQTVRTTDNYRMYREESNILCEENSAEGSASRKASVQRYLEKRKDRFKSKRKAGAIDVYANHQIGNHNNLHEQLSKSATCSPPPEPLHILNSSLHFSPAKSNLMQMLHSPCYFFHHANLAYVTCNILENPPYALPDPRALSIVQERAVEVSRYLLGGIATAWVFFLARIVAVYNMFVYVFVFDVSVVEPFSHSGQSLFDLHMLKFDLQIQEKDGKGSQMRFSMGYSSGKVMYFTTSNQM</sequence>
<dbReference type="InterPro" id="IPR001280">
    <property type="entry name" value="PSI_PsaA/B"/>
</dbReference>
<comment type="domain">
    <text evidence="2">The jas domain is required for interaction with COI1.</text>
</comment>
<comment type="function">
    <text evidence="2">Repressor of jasmonate responses.</text>
</comment>
<keyword evidence="4" id="KW-1133">Transmembrane helix</keyword>
<feature type="compositionally biased region" description="Polar residues" evidence="3">
    <location>
        <begin position="81"/>
        <end position="98"/>
    </location>
</feature>
<dbReference type="GO" id="GO:0009579">
    <property type="term" value="C:thylakoid"/>
    <property type="evidence" value="ECO:0007669"/>
    <property type="project" value="InterPro"/>
</dbReference>
<dbReference type="OrthoDB" id="1934352at2759"/>
<dbReference type="GO" id="GO:0031347">
    <property type="term" value="P:regulation of defense response"/>
    <property type="evidence" value="ECO:0007669"/>
    <property type="project" value="UniProtKB-UniRule"/>
</dbReference>
<reference evidence="6 7" key="1">
    <citation type="submission" date="2019-05" db="EMBL/GenBank/DDBJ databases">
        <title>Mikania micrantha, genome provides insights into the molecular mechanism of rapid growth.</title>
        <authorList>
            <person name="Liu B."/>
        </authorList>
    </citation>
    <scope>NUCLEOTIDE SEQUENCE [LARGE SCALE GENOMIC DNA]</scope>
    <source>
        <strain evidence="6">NLD-2019</strain>
        <tissue evidence="6">Leaf</tissue>
    </source>
</reference>
<accession>A0A5N6MCP2</accession>
<dbReference type="SUPFAM" id="SSF81558">
    <property type="entry name" value="Photosystem I subunits PsaA/PsaB"/>
    <property type="match status" value="1"/>
</dbReference>
<dbReference type="PANTHER" id="PTHR33077">
    <property type="entry name" value="PROTEIN TIFY 4A-RELATED-RELATED"/>
    <property type="match status" value="1"/>
</dbReference>
<comment type="caution">
    <text evidence="6">The sequence shown here is derived from an EMBL/GenBank/DDBJ whole genome shotgun (WGS) entry which is preliminary data.</text>
</comment>
<dbReference type="Proteomes" id="UP000326396">
    <property type="component" value="Linkage Group LG6"/>
</dbReference>
<evidence type="ECO:0000256" key="3">
    <source>
        <dbReference type="SAM" id="MobiDB-lite"/>
    </source>
</evidence>
<name>A0A5N6MCP2_9ASTR</name>
<evidence type="ECO:0000259" key="5">
    <source>
        <dbReference type="PROSITE" id="PS51320"/>
    </source>
</evidence>
<dbReference type="Gene3D" id="1.20.1130.10">
    <property type="entry name" value="Photosystem I PsaA/PsaB"/>
    <property type="match status" value="1"/>
</dbReference>
<proteinExistence type="inferred from homology"/>
<evidence type="ECO:0000256" key="1">
    <source>
        <dbReference type="ARBA" id="ARBA00008614"/>
    </source>
</evidence>
<dbReference type="InterPro" id="IPR040390">
    <property type="entry name" value="TIFY/JAZ"/>
</dbReference>
<dbReference type="GO" id="GO:0009611">
    <property type="term" value="P:response to wounding"/>
    <property type="evidence" value="ECO:0007669"/>
    <property type="project" value="UniProtKB-UniRule"/>
</dbReference>
<keyword evidence="4" id="KW-0812">Transmembrane</keyword>
<dbReference type="Pfam" id="PF06200">
    <property type="entry name" value="tify"/>
    <property type="match status" value="1"/>
</dbReference>
<dbReference type="GO" id="GO:0005634">
    <property type="term" value="C:nucleus"/>
    <property type="evidence" value="ECO:0007669"/>
    <property type="project" value="UniProtKB-SubCell"/>
</dbReference>
<feature type="domain" description="Tify" evidence="5">
    <location>
        <begin position="131"/>
        <end position="166"/>
    </location>
</feature>
<dbReference type="PANTHER" id="PTHR33077:SF60">
    <property type="entry name" value="TIFY DOMAIN-CONTAINING PROTEIN"/>
    <property type="match status" value="1"/>
</dbReference>
<dbReference type="AlphaFoldDB" id="A0A5N6MCP2"/>
<dbReference type="SMART" id="SM00979">
    <property type="entry name" value="TIFY"/>
    <property type="match status" value="1"/>
</dbReference>
<protein>
    <recommendedName>
        <fullName evidence="2">Protein TIFY</fullName>
    </recommendedName>
    <alternativeName>
        <fullName evidence="2">Jasmonate ZIM domain-containing protein</fullName>
    </alternativeName>
</protein>
<keyword evidence="2" id="KW-1184">Jasmonic acid signaling pathway</keyword>
<dbReference type="GO" id="GO:0015979">
    <property type="term" value="P:photosynthesis"/>
    <property type="evidence" value="ECO:0007669"/>
    <property type="project" value="InterPro"/>
</dbReference>
<dbReference type="InterPro" id="IPR036408">
    <property type="entry name" value="PSI_PsaA/B_sf"/>
</dbReference>
<dbReference type="EMBL" id="SZYD01000016">
    <property type="protein sequence ID" value="KAD3338267.1"/>
    <property type="molecule type" value="Genomic_DNA"/>
</dbReference>
<evidence type="ECO:0000313" key="6">
    <source>
        <dbReference type="EMBL" id="KAD3338267.1"/>
    </source>
</evidence>
<dbReference type="GO" id="GO:0016020">
    <property type="term" value="C:membrane"/>
    <property type="evidence" value="ECO:0007669"/>
    <property type="project" value="InterPro"/>
</dbReference>
<comment type="subcellular location">
    <subcellularLocation>
        <location evidence="2">Nucleus</location>
    </subcellularLocation>
</comment>